<comment type="caution">
    <text evidence="2">The sequence shown here is derived from an EMBL/GenBank/DDBJ whole genome shotgun (WGS) entry which is preliminary data.</text>
</comment>
<feature type="transmembrane region" description="Helical" evidence="1">
    <location>
        <begin position="95"/>
        <end position="114"/>
    </location>
</feature>
<dbReference type="EMBL" id="BOQE01000001">
    <property type="protein sequence ID" value="GIM44534.1"/>
    <property type="molecule type" value="Genomic_DNA"/>
</dbReference>
<evidence type="ECO:0000313" key="3">
    <source>
        <dbReference type="Proteomes" id="UP001057291"/>
    </source>
</evidence>
<feature type="transmembrane region" description="Helical" evidence="1">
    <location>
        <begin position="61"/>
        <end position="83"/>
    </location>
</feature>
<name>A0AAV4L9P1_9BACL</name>
<dbReference type="AlphaFoldDB" id="A0AAV4L9P1"/>
<accession>A0AAV4L9P1</accession>
<evidence type="ECO:0000256" key="1">
    <source>
        <dbReference type="SAM" id="Phobius"/>
    </source>
</evidence>
<keyword evidence="1" id="KW-0472">Membrane</keyword>
<evidence type="ECO:0000313" key="2">
    <source>
        <dbReference type="EMBL" id="GIM44534.1"/>
    </source>
</evidence>
<reference evidence="2" key="1">
    <citation type="journal article" date="2023" name="Int. J. Syst. Evol. Microbiol.">
        <title>Collibacillus ludicampi gen. nov., sp. nov., a new soil bacterium of the family Alicyclobacillaceae.</title>
        <authorList>
            <person name="Jojima T."/>
            <person name="Ioku Y."/>
            <person name="Fukuta Y."/>
            <person name="Shirasaka N."/>
            <person name="Matsumura Y."/>
            <person name="Mori M."/>
        </authorList>
    </citation>
    <scope>NUCLEOTIDE SEQUENCE</scope>
    <source>
        <strain evidence="2">TP075</strain>
    </source>
</reference>
<proteinExistence type="predicted"/>
<dbReference type="Proteomes" id="UP001057291">
    <property type="component" value="Unassembled WGS sequence"/>
</dbReference>
<keyword evidence="1" id="KW-0812">Transmembrane</keyword>
<dbReference type="RefSeq" id="WP_282197807.1">
    <property type="nucleotide sequence ID" value="NZ_BOQE01000001.1"/>
</dbReference>
<keyword evidence="3" id="KW-1185">Reference proteome</keyword>
<sequence length="121" mass="13240">MRKMEVLDWNAFFVGDVHPKYKKPSSLLPMAVAASTVLPSIPAQAVTTDRIIHAFDPLIHIIQALSYPVCFMSMAGGMLLITVGQRHRGINMIKWSAIGYIGMQLVPGIMSIVGDVGRSMN</sequence>
<organism evidence="2 3">
    <name type="scientific">Collibacillus ludicampi</name>
    <dbReference type="NCBI Taxonomy" id="2771369"/>
    <lineage>
        <taxon>Bacteria</taxon>
        <taxon>Bacillati</taxon>
        <taxon>Bacillota</taxon>
        <taxon>Bacilli</taxon>
        <taxon>Bacillales</taxon>
        <taxon>Alicyclobacillaceae</taxon>
        <taxon>Collibacillus</taxon>
    </lineage>
</organism>
<keyword evidence="1" id="KW-1133">Transmembrane helix</keyword>
<protein>
    <submittedName>
        <fullName evidence="2">Uncharacterized protein</fullName>
    </submittedName>
</protein>
<gene>
    <name evidence="2" type="ORF">DNHGIG_00830</name>
</gene>